<reference evidence="2" key="1">
    <citation type="submission" date="2016-06" db="EMBL/GenBank/DDBJ databases">
        <title>Parallel loss of symbiosis genes in relatives of nitrogen-fixing non-legume Parasponia.</title>
        <authorList>
            <person name="Van Velzen R."/>
            <person name="Holmer R."/>
            <person name="Bu F."/>
            <person name="Rutten L."/>
            <person name="Van Zeijl A."/>
            <person name="Liu W."/>
            <person name="Santuari L."/>
            <person name="Cao Q."/>
            <person name="Sharma T."/>
            <person name="Shen D."/>
            <person name="Roswanjaya Y."/>
            <person name="Wardhani T."/>
            <person name="Kalhor M.S."/>
            <person name="Jansen J."/>
            <person name="Van den Hoogen J."/>
            <person name="Gungor B."/>
            <person name="Hartog M."/>
            <person name="Hontelez J."/>
            <person name="Verver J."/>
            <person name="Yang W.-C."/>
            <person name="Schijlen E."/>
            <person name="Repin R."/>
            <person name="Schilthuizen M."/>
            <person name="Schranz E."/>
            <person name="Heidstra R."/>
            <person name="Miyata K."/>
            <person name="Fedorova E."/>
            <person name="Kohlen W."/>
            <person name="Bisseling T."/>
            <person name="Smit S."/>
            <person name="Geurts R."/>
        </authorList>
    </citation>
    <scope>NUCLEOTIDE SEQUENCE [LARGE SCALE GENOMIC DNA]</scope>
    <source>
        <strain evidence="2">cv. WU1-14</strain>
    </source>
</reference>
<name>A0A2P5CYN5_PARAD</name>
<dbReference type="AlphaFoldDB" id="A0A2P5CYN5"/>
<proteinExistence type="predicted"/>
<organism evidence="1 2">
    <name type="scientific">Parasponia andersonii</name>
    <name type="common">Sponia andersonii</name>
    <dbReference type="NCBI Taxonomy" id="3476"/>
    <lineage>
        <taxon>Eukaryota</taxon>
        <taxon>Viridiplantae</taxon>
        <taxon>Streptophyta</taxon>
        <taxon>Embryophyta</taxon>
        <taxon>Tracheophyta</taxon>
        <taxon>Spermatophyta</taxon>
        <taxon>Magnoliopsida</taxon>
        <taxon>eudicotyledons</taxon>
        <taxon>Gunneridae</taxon>
        <taxon>Pentapetalae</taxon>
        <taxon>rosids</taxon>
        <taxon>fabids</taxon>
        <taxon>Rosales</taxon>
        <taxon>Cannabaceae</taxon>
        <taxon>Parasponia</taxon>
    </lineage>
</organism>
<dbReference type="EMBL" id="JXTB01000082">
    <property type="protein sequence ID" value="PON66153.1"/>
    <property type="molecule type" value="Genomic_DNA"/>
</dbReference>
<accession>A0A2P5CYN5</accession>
<comment type="caution">
    <text evidence="1">The sequence shown here is derived from an EMBL/GenBank/DDBJ whole genome shotgun (WGS) entry which is preliminary data.</text>
</comment>
<protein>
    <submittedName>
        <fullName evidence="1">Uncharacterized protein</fullName>
    </submittedName>
</protein>
<sequence length="95" mass="10851">MVKTHIIIHRFDVEYTTWAFHGEVDDVDIPENDLHRGNVVVDDMINVINDFIGPFTHDPIHTDVNVNEDVAVSSFISAEQYDDLFSEVKSELYSG</sequence>
<evidence type="ECO:0000313" key="1">
    <source>
        <dbReference type="EMBL" id="PON66153.1"/>
    </source>
</evidence>
<dbReference type="Proteomes" id="UP000237105">
    <property type="component" value="Unassembled WGS sequence"/>
</dbReference>
<evidence type="ECO:0000313" key="2">
    <source>
        <dbReference type="Proteomes" id="UP000237105"/>
    </source>
</evidence>
<feature type="non-terminal residue" evidence="1">
    <location>
        <position position="95"/>
    </location>
</feature>
<keyword evidence="2" id="KW-1185">Reference proteome</keyword>
<gene>
    <name evidence="1" type="ORF">PanWU01x14_112040</name>
</gene>